<reference evidence="5 6" key="1">
    <citation type="journal article" date="2015" name="Infect. Genet. Evol.">
        <title>Unique genomic organization of a novel Avipoxvirus detected in turkey (Meleagris gallopavo).</title>
        <authorList>
            <person name="Banyai K."/>
            <person name="Palya V."/>
            <person name="Denes B."/>
            <person name="Glavits R."/>
            <person name="Ivanics E."/>
            <person name="Horvath B."/>
            <person name="Farkas S.L."/>
            <person name="Marton S."/>
            <person name="Balint A."/>
            <person name="Gyuranecz M."/>
            <person name="Erdelyi K."/>
            <person name="Dan A."/>
        </authorList>
    </citation>
    <scope>NUCLEOTIDE SEQUENCE [LARGE SCALE GENOMIC DNA]</scope>
    <source>
        <strain evidence="5 6">TKPV-HU1124/2011</strain>
    </source>
</reference>
<organism evidence="5 6">
    <name type="scientific">Turkeypox virus</name>
    <dbReference type="NCBI Taxonomy" id="336486"/>
    <lineage>
        <taxon>Viruses</taxon>
        <taxon>Varidnaviria</taxon>
        <taxon>Bamfordvirae</taxon>
        <taxon>Nucleocytoviricota</taxon>
        <taxon>Pokkesviricetes</taxon>
        <taxon>Chitovirales</taxon>
        <taxon>Poxviridae</taxon>
        <taxon>Chordopoxvirinae</taxon>
        <taxon>Avipoxvirus</taxon>
        <taxon>Avipoxvirus turkeypox</taxon>
    </lineage>
</organism>
<dbReference type="EMBL" id="KP728110">
    <property type="protein sequence ID" value="ALA62401.1"/>
    <property type="molecule type" value="Genomic_DNA"/>
</dbReference>
<name>A0A0M5HTN6_9POXV</name>
<dbReference type="Pfam" id="PF03295">
    <property type="entry name" value="Pox_TAA1"/>
    <property type="match status" value="1"/>
</dbReference>
<dbReference type="InterPro" id="IPR010507">
    <property type="entry name" value="Znf_MYM"/>
</dbReference>
<dbReference type="Proteomes" id="UP000142477">
    <property type="component" value="Segment"/>
</dbReference>
<evidence type="ECO:0000259" key="4">
    <source>
        <dbReference type="Pfam" id="PF06467"/>
    </source>
</evidence>
<dbReference type="RefSeq" id="YP_009177048.1">
    <property type="nucleotide sequence ID" value="NC_028238.1"/>
</dbReference>
<sequence length="153" mass="17770">MYRKVNLSGIIISEPKSVKKNKSKDSIVNVLPEYYRTIVDKRLQIKKYDGNCWFCKQMIIAAMFFIEALYGEHIGFFCSKICRDSFANMIKGIVALREEPKITLLPLELYNNPDEVIQIINDLKQKEGIYGSCILEQDTIRMNLRSHCNNIIN</sequence>
<protein>
    <recommendedName>
        <fullName evidence="2">Viral late gene transcription factor 2</fullName>
    </recommendedName>
    <alternativeName>
        <fullName evidence="3">Trans-activator protein A1</fullName>
    </alternativeName>
</protein>
<dbReference type="KEGG" id="vg:26122717"/>
<evidence type="ECO:0000313" key="5">
    <source>
        <dbReference type="EMBL" id="ALA62401.1"/>
    </source>
</evidence>
<evidence type="ECO:0000256" key="1">
    <source>
        <dbReference type="ARBA" id="ARBA00003347"/>
    </source>
</evidence>
<evidence type="ECO:0000256" key="3">
    <source>
        <dbReference type="ARBA" id="ARBA00029582"/>
    </source>
</evidence>
<proteinExistence type="predicted"/>
<dbReference type="InterPro" id="IPR004975">
    <property type="entry name" value="Poxvirus_VLTF2"/>
</dbReference>
<feature type="domain" description="MYM-type" evidence="4">
    <location>
        <begin position="51"/>
        <end position="86"/>
    </location>
</feature>
<accession>A0A0M5HTN6</accession>
<dbReference type="Pfam" id="PF06467">
    <property type="entry name" value="zf-FCS"/>
    <property type="match status" value="1"/>
</dbReference>
<dbReference type="OrthoDB" id="14652at10239"/>
<dbReference type="GeneID" id="26122717"/>
<keyword evidence="6" id="KW-1185">Reference proteome</keyword>
<comment type="function">
    <text evidence="1">Acts with RNA polymerase to initiate transcription from late gene promoters.</text>
</comment>
<evidence type="ECO:0000256" key="2">
    <source>
        <dbReference type="ARBA" id="ARBA00021728"/>
    </source>
</evidence>
<evidence type="ECO:0000313" key="6">
    <source>
        <dbReference type="Proteomes" id="UP000142477"/>
    </source>
</evidence>
<dbReference type="GO" id="GO:0008270">
    <property type="term" value="F:zinc ion binding"/>
    <property type="evidence" value="ECO:0007669"/>
    <property type="project" value="InterPro"/>
</dbReference>